<proteinExistence type="inferred from homology"/>
<dbReference type="InterPro" id="IPR044643">
    <property type="entry name" value="TrpF_fam"/>
</dbReference>
<comment type="catalytic activity">
    <reaction evidence="1 9">
        <text>N-(5-phospho-beta-D-ribosyl)anthranilate = 1-(2-carboxyphenylamino)-1-deoxy-D-ribulose 5-phosphate</text>
        <dbReference type="Rhea" id="RHEA:21540"/>
        <dbReference type="ChEBI" id="CHEBI:18277"/>
        <dbReference type="ChEBI" id="CHEBI:58613"/>
        <dbReference type="EC" id="5.3.1.24"/>
    </reaction>
</comment>
<dbReference type="eggNOG" id="COG0135">
    <property type="taxonomic scope" value="Bacteria"/>
</dbReference>
<comment type="similarity">
    <text evidence="9">Belongs to the TrpF family.</text>
</comment>
<dbReference type="CDD" id="cd00405">
    <property type="entry name" value="PRAI"/>
    <property type="match status" value="1"/>
</dbReference>
<evidence type="ECO:0000259" key="10">
    <source>
        <dbReference type="Pfam" id="PF00697"/>
    </source>
</evidence>
<dbReference type="InterPro" id="IPR011060">
    <property type="entry name" value="RibuloseP-bd_barrel"/>
</dbReference>
<comment type="pathway">
    <text evidence="2 9">Amino-acid biosynthesis; L-tryptophan biosynthesis; L-tryptophan from chorismate: step 3/5.</text>
</comment>
<protein>
    <recommendedName>
        <fullName evidence="4 9">N-(5'-phosphoribosyl)anthranilate isomerase</fullName>
        <shortName evidence="9">PRAI</shortName>
        <ecNumber evidence="3 9">5.3.1.24</ecNumber>
    </recommendedName>
</protein>
<dbReference type="GO" id="GO:0000162">
    <property type="term" value="P:L-tryptophan biosynthetic process"/>
    <property type="evidence" value="ECO:0007669"/>
    <property type="project" value="UniProtKB-UniRule"/>
</dbReference>
<dbReference type="NCBIfam" id="NF002298">
    <property type="entry name" value="PRK01222.1-4"/>
    <property type="match status" value="1"/>
</dbReference>
<dbReference type="GO" id="GO:0004640">
    <property type="term" value="F:phosphoribosylanthranilate isomerase activity"/>
    <property type="evidence" value="ECO:0007669"/>
    <property type="project" value="UniProtKB-UniRule"/>
</dbReference>
<dbReference type="Gene3D" id="3.20.20.70">
    <property type="entry name" value="Aldolase class I"/>
    <property type="match status" value="1"/>
</dbReference>
<dbReference type="UniPathway" id="UPA00035">
    <property type="reaction ID" value="UER00042"/>
</dbReference>
<dbReference type="Proteomes" id="UP000011658">
    <property type="component" value="Chromosome"/>
</dbReference>
<dbReference type="RefSeq" id="WP_015389417.1">
    <property type="nucleotide sequence ID" value="NC_020284.1"/>
</dbReference>
<dbReference type="HOGENOM" id="CLU_076364_2_0_4"/>
<dbReference type="KEGG" id="kga:ST1E_0507"/>
<evidence type="ECO:0000256" key="1">
    <source>
        <dbReference type="ARBA" id="ARBA00001164"/>
    </source>
</evidence>
<dbReference type="InterPro" id="IPR013785">
    <property type="entry name" value="Aldolase_TIM"/>
</dbReference>
<keyword evidence="5 9" id="KW-0028">Amino-acid biosynthesis</keyword>
<dbReference type="AlphaFoldDB" id="M1LTR1"/>
<evidence type="ECO:0000256" key="6">
    <source>
        <dbReference type="ARBA" id="ARBA00022822"/>
    </source>
</evidence>
<organism evidence="11 12">
    <name type="scientific">Candidatus Kinetoplastidibacterium galati TCC219</name>
    <dbReference type="NCBI Taxonomy" id="1208921"/>
    <lineage>
        <taxon>Bacteria</taxon>
        <taxon>Pseudomonadati</taxon>
        <taxon>Pseudomonadota</taxon>
        <taxon>Betaproteobacteria</taxon>
        <taxon>Candidatus Kinetoplastidibacterium</taxon>
    </lineage>
</organism>
<evidence type="ECO:0000256" key="3">
    <source>
        <dbReference type="ARBA" id="ARBA00012572"/>
    </source>
</evidence>
<keyword evidence="7 9" id="KW-0057">Aromatic amino acid biosynthesis</keyword>
<dbReference type="InterPro" id="IPR001240">
    <property type="entry name" value="PRAI_dom"/>
</dbReference>
<accession>M1LTR1</accession>
<dbReference type="PATRIC" id="fig|1208921.3.peg.210"/>
<dbReference type="SUPFAM" id="SSF51366">
    <property type="entry name" value="Ribulose-phoshate binding barrel"/>
    <property type="match status" value="1"/>
</dbReference>
<evidence type="ECO:0000313" key="12">
    <source>
        <dbReference type="Proteomes" id="UP000011658"/>
    </source>
</evidence>
<gene>
    <name evidence="9" type="primary">trpF</name>
    <name evidence="11" type="ORF">ST1E_0507</name>
</gene>
<dbReference type="PANTHER" id="PTHR42894:SF1">
    <property type="entry name" value="N-(5'-PHOSPHORIBOSYL)ANTHRANILATE ISOMERASE"/>
    <property type="match status" value="1"/>
</dbReference>
<feature type="domain" description="N-(5'phosphoribosyl) anthranilate isomerase (PRAI)" evidence="10">
    <location>
        <begin position="9"/>
        <end position="212"/>
    </location>
</feature>
<dbReference type="STRING" id="1208921.ST1E_0507"/>
<dbReference type="EC" id="5.3.1.24" evidence="3 9"/>
<evidence type="ECO:0000256" key="9">
    <source>
        <dbReference type="HAMAP-Rule" id="MF_00135"/>
    </source>
</evidence>
<dbReference type="PANTHER" id="PTHR42894">
    <property type="entry name" value="N-(5'-PHOSPHORIBOSYL)ANTHRANILATE ISOMERASE"/>
    <property type="match status" value="1"/>
</dbReference>
<keyword evidence="8 9" id="KW-0413">Isomerase</keyword>
<evidence type="ECO:0000313" key="11">
    <source>
        <dbReference type="EMBL" id="AGF48932.1"/>
    </source>
</evidence>
<dbReference type="Pfam" id="PF00697">
    <property type="entry name" value="PRAI"/>
    <property type="match status" value="1"/>
</dbReference>
<sequence>MINNRVRIKVCGFTREEDIISAVNLGIDAIGMVFYEKSKRFISIDRAIKLKKEIPPFVDLVALFVNASKDMINEIQDAVCPDYLQFHGDETPEFCDSFNQKYLKAFRVGSPKLDSSNLLLEECLKYNSACGWLFDSYSYGYGGSGKTFDHSILKTVCAQSVCKRPVILSGGLSINNIVDSINYLHPWAIDISSGVEIEPGIKSSAKIQEIINAVNI</sequence>
<evidence type="ECO:0000256" key="7">
    <source>
        <dbReference type="ARBA" id="ARBA00023141"/>
    </source>
</evidence>
<evidence type="ECO:0000256" key="2">
    <source>
        <dbReference type="ARBA" id="ARBA00004664"/>
    </source>
</evidence>
<evidence type="ECO:0000256" key="4">
    <source>
        <dbReference type="ARBA" id="ARBA00022272"/>
    </source>
</evidence>
<keyword evidence="12" id="KW-1185">Reference proteome</keyword>
<evidence type="ECO:0000256" key="8">
    <source>
        <dbReference type="ARBA" id="ARBA00023235"/>
    </source>
</evidence>
<dbReference type="OrthoDB" id="9796196at2"/>
<dbReference type="HAMAP" id="MF_00135">
    <property type="entry name" value="PRAI"/>
    <property type="match status" value="1"/>
</dbReference>
<dbReference type="EMBL" id="CP003806">
    <property type="protein sequence ID" value="AGF48932.1"/>
    <property type="molecule type" value="Genomic_DNA"/>
</dbReference>
<evidence type="ECO:0000256" key="5">
    <source>
        <dbReference type="ARBA" id="ARBA00022605"/>
    </source>
</evidence>
<name>M1LTR1_9PROT</name>
<keyword evidence="6 9" id="KW-0822">Tryptophan biosynthesis</keyword>
<reference evidence="11 12" key="1">
    <citation type="journal article" date="2013" name="Genome Biol. Evol.">
        <title>Genome evolution and phylogenomic analysis of candidatus kinetoplastibacterium, the betaproteobacterial endosymbionts of strigomonas and angomonas.</title>
        <authorList>
            <person name="Alves J.M."/>
            <person name="Serrano M.G."/>
            <person name="Maia da Silva F."/>
            <person name="Voegtly L.J."/>
            <person name="Matveyev A.V."/>
            <person name="Teixeira M.M."/>
            <person name="Camargo E.P."/>
            <person name="Buck G.A."/>
        </authorList>
    </citation>
    <scope>NUCLEOTIDE SEQUENCE [LARGE SCALE GENOMIC DNA]</scope>
    <source>
        <strain evidence="11 12">TCC219</strain>
    </source>
</reference>